<dbReference type="SUPFAM" id="SSF54909">
    <property type="entry name" value="Dimeric alpha+beta barrel"/>
    <property type="match status" value="1"/>
</dbReference>
<proteinExistence type="predicted"/>
<comment type="caution">
    <text evidence="2">The sequence shown here is derived from an EMBL/GenBank/DDBJ whole genome shotgun (WGS) entry which is preliminary data.</text>
</comment>
<organism evidence="2 3">
    <name type="scientific">Actinorhabdospora filicis</name>
    <dbReference type="NCBI Taxonomy" id="1785913"/>
    <lineage>
        <taxon>Bacteria</taxon>
        <taxon>Bacillati</taxon>
        <taxon>Actinomycetota</taxon>
        <taxon>Actinomycetes</taxon>
        <taxon>Micromonosporales</taxon>
        <taxon>Micromonosporaceae</taxon>
        <taxon>Actinorhabdospora</taxon>
    </lineage>
</organism>
<accession>A0A9W6SJU4</accession>
<dbReference type="InterPro" id="IPR007138">
    <property type="entry name" value="ABM_dom"/>
</dbReference>
<sequence length="96" mass="10574">MVSVYRIHTYTVEPADLDEFIARRATLIATIRAAHTGLLDARLLRNEDGTYTDTWEWESLPAMAAAFPLAGGPEAAAAMALTREATARNAELIDRR</sequence>
<dbReference type="Gene3D" id="3.30.70.100">
    <property type="match status" value="1"/>
</dbReference>
<evidence type="ECO:0000313" key="3">
    <source>
        <dbReference type="Proteomes" id="UP001165079"/>
    </source>
</evidence>
<keyword evidence="3" id="KW-1185">Reference proteome</keyword>
<dbReference type="Proteomes" id="UP001165079">
    <property type="component" value="Unassembled WGS sequence"/>
</dbReference>
<gene>
    <name evidence="2" type="ORF">Afil01_31660</name>
</gene>
<dbReference type="AlphaFoldDB" id="A0A9W6SJU4"/>
<evidence type="ECO:0000313" key="2">
    <source>
        <dbReference type="EMBL" id="GLZ78359.1"/>
    </source>
</evidence>
<reference evidence="2" key="1">
    <citation type="submission" date="2023-03" db="EMBL/GenBank/DDBJ databases">
        <title>Actinorhabdospora filicis NBRC 111898.</title>
        <authorList>
            <person name="Ichikawa N."/>
            <person name="Sato H."/>
            <person name="Tonouchi N."/>
        </authorList>
    </citation>
    <scope>NUCLEOTIDE SEQUENCE</scope>
    <source>
        <strain evidence="2">NBRC 111898</strain>
    </source>
</reference>
<dbReference type="Pfam" id="PF03992">
    <property type="entry name" value="ABM"/>
    <property type="match status" value="1"/>
</dbReference>
<protein>
    <recommendedName>
        <fullName evidence="1">ABM domain-containing protein</fullName>
    </recommendedName>
</protein>
<evidence type="ECO:0000259" key="1">
    <source>
        <dbReference type="Pfam" id="PF03992"/>
    </source>
</evidence>
<name>A0A9W6SJU4_9ACTN</name>
<dbReference type="InterPro" id="IPR011008">
    <property type="entry name" value="Dimeric_a/b-barrel"/>
</dbReference>
<feature type="domain" description="ABM" evidence="1">
    <location>
        <begin position="4"/>
        <end position="65"/>
    </location>
</feature>
<dbReference type="EMBL" id="BSTX01000002">
    <property type="protein sequence ID" value="GLZ78359.1"/>
    <property type="molecule type" value="Genomic_DNA"/>
</dbReference>